<dbReference type="GO" id="GO:0030151">
    <property type="term" value="F:molybdenum ion binding"/>
    <property type="evidence" value="ECO:0007669"/>
    <property type="project" value="InterPro"/>
</dbReference>
<dbReference type="Pfam" id="PF03473">
    <property type="entry name" value="MOSC"/>
    <property type="match status" value="1"/>
</dbReference>
<feature type="domain" description="MOSC" evidence="1">
    <location>
        <begin position="28"/>
        <end position="166"/>
    </location>
</feature>
<dbReference type="PROSITE" id="PS51340">
    <property type="entry name" value="MOSC"/>
    <property type="match status" value="1"/>
</dbReference>
<dbReference type="InterPro" id="IPR005302">
    <property type="entry name" value="MoCF_Sase_C"/>
</dbReference>
<dbReference type="GO" id="GO:0003824">
    <property type="term" value="F:catalytic activity"/>
    <property type="evidence" value="ECO:0007669"/>
    <property type="project" value="InterPro"/>
</dbReference>
<evidence type="ECO:0000313" key="3">
    <source>
        <dbReference type="Proteomes" id="UP000501058"/>
    </source>
</evidence>
<dbReference type="AlphaFoldDB" id="A0A6G7Y5F8"/>
<dbReference type="GO" id="GO:0030170">
    <property type="term" value="F:pyridoxal phosphate binding"/>
    <property type="evidence" value="ECO:0007669"/>
    <property type="project" value="InterPro"/>
</dbReference>
<sequence length="181" mass="19288">MPHLVAVCVVHQLHADAGTVGTTAIDKRPVEGAVKVGPYGAYADVQADRKHHGGLDQALYAYAAEDAAFWAAELGRDLPPGAFGENLRTEGIDVNAARIGEVWRIGEAVEVQVTAPRRPCATFARWMGPDVERGWVKRFGAQGRVGPYLRVLRTGVIAAGDPIVVVSRPAGAPTVLEVFRG</sequence>
<dbReference type="EMBL" id="CP049865">
    <property type="protein sequence ID" value="QIK71861.1"/>
    <property type="molecule type" value="Genomic_DNA"/>
</dbReference>
<dbReference type="PANTHER" id="PTHR30212:SF2">
    <property type="entry name" value="PROTEIN YIIM"/>
    <property type="match status" value="1"/>
</dbReference>
<evidence type="ECO:0000313" key="2">
    <source>
        <dbReference type="EMBL" id="QIK71861.1"/>
    </source>
</evidence>
<accession>A0A6G7Y5F8</accession>
<dbReference type="InterPro" id="IPR011037">
    <property type="entry name" value="Pyrv_Knase-like_insert_dom_sf"/>
</dbReference>
<dbReference type="SUPFAM" id="SSF50800">
    <property type="entry name" value="PK beta-barrel domain-like"/>
    <property type="match status" value="1"/>
</dbReference>
<dbReference type="PANTHER" id="PTHR30212">
    <property type="entry name" value="PROTEIN YIIM"/>
    <property type="match status" value="1"/>
</dbReference>
<keyword evidence="3" id="KW-1185">Reference proteome</keyword>
<dbReference type="InterPro" id="IPR052353">
    <property type="entry name" value="Benzoxazolinone_Detox_Enz"/>
</dbReference>
<name>A0A6G7Y5F8_9ACTN</name>
<dbReference type="RefSeq" id="WP_166232668.1">
    <property type="nucleotide sequence ID" value="NZ_CP049865.1"/>
</dbReference>
<dbReference type="KEGG" id="prv:G7070_05700"/>
<gene>
    <name evidence="2" type="ORF">G7070_05700</name>
</gene>
<protein>
    <submittedName>
        <fullName evidence="2">MOSC domain-containing protein</fullName>
    </submittedName>
</protein>
<reference evidence="2 3" key="1">
    <citation type="submission" date="2020-03" db="EMBL/GenBank/DDBJ databases">
        <title>Propioniciclava sp. nov., isolated from Hydrophilus acuminatus.</title>
        <authorList>
            <person name="Hyun D.-W."/>
            <person name="Bae J.-W."/>
        </authorList>
    </citation>
    <scope>NUCLEOTIDE SEQUENCE [LARGE SCALE GENOMIC DNA]</scope>
    <source>
        <strain evidence="2 3">HDW11</strain>
    </source>
</reference>
<evidence type="ECO:0000259" key="1">
    <source>
        <dbReference type="PROSITE" id="PS51340"/>
    </source>
</evidence>
<dbReference type="Proteomes" id="UP000501058">
    <property type="component" value="Chromosome"/>
</dbReference>
<dbReference type="Gene3D" id="2.40.33.20">
    <property type="entry name" value="PK beta-barrel domain-like"/>
    <property type="match status" value="1"/>
</dbReference>
<proteinExistence type="predicted"/>
<organism evidence="2 3">
    <name type="scientific">Propioniciclava coleopterorum</name>
    <dbReference type="NCBI Taxonomy" id="2714937"/>
    <lineage>
        <taxon>Bacteria</taxon>
        <taxon>Bacillati</taxon>
        <taxon>Actinomycetota</taxon>
        <taxon>Actinomycetes</taxon>
        <taxon>Propionibacteriales</taxon>
        <taxon>Propionibacteriaceae</taxon>
        <taxon>Propioniciclava</taxon>
    </lineage>
</organism>